<evidence type="ECO:0000313" key="2">
    <source>
        <dbReference type="EMBL" id="TVU15851.1"/>
    </source>
</evidence>
<comment type="caution">
    <text evidence="2">The sequence shown here is derived from an EMBL/GenBank/DDBJ whole genome shotgun (WGS) entry which is preliminary data.</text>
</comment>
<dbReference type="Gramene" id="TVU15851">
    <property type="protein sequence ID" value="TVU15851"/>
    <property type="gene ID" value="EJB05_39392"/>
</dbReference>
<sequence length="201" mass="21653">MEVSGEGGRAAAGSVDGDGKCAVAGSVDGKRAARGSGKSRPRRPPLRSLDYPCTKLLRQRRLLAYLGRAFYVDLYEVANGGMRAVFNLSGLVQQIKAGQLEEARSYVIKFVPLYTSSYEATILALFLQGLTAINSFAGGTTMAAAILCHWYKSIYKLPVLAKYPCFATLVDNQWRIQRGSRGVSSPPYCPPDSGAPPRAPS</sequence>
<gene>
    <name evidence="2" type="ORF">EJB05_39392</name>
</gene>
<dbReference type="EMBL" id="RWGY01000031">
    <property type="protein sequence ID" value="TVU15851.1"/>
    <property type="molecule type" value="Genomic_DNA"/>
</dbReference>
<organism evidence="2 3">
    <name type="scientific">Eragrostis curvula</name>
    <name type="common">weeping love grass</name>
    <dbReference type="NCBI Taxonomy" id="38414"/>
    <lineage>
        <taxon>Eukaryota</taxon>
        <taxon>Viridiplantae</taxon>
        <taxon>Streptophyta</taxon>
        <taxon>Embryophyta</taxon>
        <taxon>Tracheophyta</taxon>
        <taxon>Spermatophyta</taxon>
        <taxon>Magnoliopsida</taxon>
        <taxon>Liliopsida</taxon>
        <taxon>Poales</taxon>
        <taxon>Poaceae</taxon>
        <taxon>PACMAD clade</taxon>
        <taxon>Chloridoideae</taxon>
        <taxon>Eragrostideae</taxon>
        <taxon>Eragrostidinae</taxon>
        <taxon>Eragrostis</taxon>
    </lineage>
</organism>
<keyword evidence="3" id="KW-1185">Reference proteome</keyword>
<dbReference type="PANTHER" id="PTHR36478:SF23">
    <property type="match status" value="1"/>
</dbReference>
<feature type="non-terminal residue" evidence="2">
    <location>
        <position position="1"/>
    </location>
</feature>
<reference evidence="2 3" key="1">
    <citation type="journal article" date="2019" name="Sci. Rep.">
        <title>A high-quality genome of Eragrostis curvula grass provides insights into Poaceae evolution and supports new strategies to enhance forage quality.</title>
        <authorList>
            <person name="Carballo J."/>
            <person name="Santos B.A.C.M."/>
            <person name="Zappacosta D."/>
            <person name="Garbus I."/>
            <person name="Selva J.P."/>
            <person name="Gallo C.A."/>
            <person name="Diaz A."/>
            <person name="Albertini E."/>
            <person name="Caccamo M."/>
            <person name="Echenique V."/>
        </authorList>
    </citation>
    <scope>NUCLEOTIDE SEQUENCE [LARGE SCALE GENOMIC DNA]</scope>
    <source>
        <strain evidence="3">cv. Victoria</strain>
        <tissue evidence="2">Leaf</tissue>
    </source>
</reference>
<dbReference type="Proteomes" id="UP000324897">
    <property type="component" value="Unassembled WGS sequence"/>
</dbReference>
<feature type="compositionally biased region" description="Pro residues" evidence="1">
    <location>
        <begin position="187"/>
        <end position="201"/>
    </location>
</feature>
<feature type="region of interest" description="Disordered" evidence="1">
    <location>
        <begin position="179"/>
        <end position="201"/>
    </location>
</feature>
<dbReference type="OrthoDB" id="671735at2759"/>
<accession>A0A5J9TYR8</accession>
<feature type="compositionally biased region" description="Gly residues" evidence="1">
    <location>
        <begin position="1"/>
        <end position="10"/>
    </location>
</feature>
<protein>
    <submittedName>
        <fullName evidence="2">Uncharacterized protein</fullName>
    </submittedName>
</protein>
<feature type="region of interest" description="Disordered" evidence="1">
    <location>
        <begin position="1"/>
        <end position="47"/>
    </location>
</feature>
<evidence type="ECO:0000256" key="1">
    <source>
        <dbReference type="SAM" id="MobiDB-lite"/>
    </source>
</evidence>
<dbReference type="AlphaFoldDB" id="A0A5J9TYR8"/>
<name>A0A5J9TYR8_9POAL</name>
<proteinExistence type="predicted"/>
<dbReference type="PANTHER" id="PTHR36478">
    <property type="entry name" value="OS04G0614237 PROTEIN-RELATED"/>
    <property type="match status" value="1"/>
</dbReference>
<evidence type="ECO:0000313" key="3">
    <source>
        <dbReference type="Proteomes" id="UP000324897"/>
    </source>
</evidence>